<dbReference type="Gene3D" id="1.25.40.10">
    <property type="entry name" value="Tetratricopeptide repeat domain"/>
    <property type="match status" value="1"/>
</dbReference>
<feature type="chain" id="PRO_5047008446" description="Tetratricopeptide repeat protein" evidence="2">
    <location>
        <begin position="21"/>
        <end position="263"/>
    </location>
</feature>
<dbReference type="InterPro" id="IPR019734">
    <property type="entry name" value="TPR_rpt"/>
</dbReference>
<dbReference type="InterPro" id="IPR011990">
    <property type="entry name" value="TPR-like_helical_dom_sf"/>
</dbReference>
<dbReference type="SMART" id="SM00028">
    <property type="entry name" value="TPR"/>
    <property type="match status" value="1"/>
</dbReference>
<sequence>MIPLTMLAALLATAAPAADAAVAATALPALDGGGPEELQPRDARASVLVFFRPDHERSQAMLADVARCQQRLAGKPVRWVGVVPDGAAPASARADVDRAGARLVLAVDRGDAVYGALGLRMHPVVVVLGRGRTVAGVEPFHAVDACDLVTVRIRRALGEATDADVAHAAAPERSALPGDGDQTLVARRNLHLGEKLLAARSYAKAHDQARRALAVAPIADAWALEGEIFAAEGKCPDARRAFEAALALDPRHARAAAGRGRCP</sequence>
<feature type="repeat" description="TPR" evidence="1">
    <location>
        <begin position="219"/>
        <end position="252"/>
    </location>
</feature>
<keyword evidence="2" id="KW-0732">Signal</keyword>
<dbReference type="InterPro" id="IPR036249">
    <property type="entry name" value="Thioredoxin-like_sf"/>
</dbReference>
<keyword evidence="1" id="KW-0802">TPR repeat</keyword>
<dbReference type="Gene3D" id="3.40.30.10">
    <property type="entry name" value="Glutaredoxin"/>
    <property type="match status" value="1"/>
</dbReference>
<evidence type="ECO:0000313" key="3">
    <source>
        <dbReference type="EMBL" id="BDG03924.1"/>
    </source>
</evidence>
<dbReference type="SUPFAM" id="SSF52833">
    <property type="entry name" value="Thioredoxin-like"/>
    <property type="match status" value="1"/>
</dbReference>
<keyword evidence="4" id="KW-1185">Reference proteome</keyword>
<feature type="signal peptide" evidence="2">
    <location>
        <begin position="1"/>
        <end position="20"/>
    </location>
</feature>
<name>A0ABN6MSF7_9BACT</name>
<dbReference type="EMBL" id="AP025591">
    <property type="protein sequence ID" value="BDG03924.1"/>
    <property type="molecule type" value="Genomic_DNA"/>
</dbReference>
<organism evidence="3 4">
    <name type="scientific">Anaeromyxobacter oryzae</name>
    <dbReference type="NCBI Taxonomy" id="2918170"/>
    <lineage>
        <taxon>Bacteria</taxon>
        <taxon>Pseudomonadati</taxon>
        <taxon>Myxococcota</taxon>
        <taxon>Myxococcia</taxon>
        <taxon>Myxococcales</taxon>
        <taxon>Cystobacterineae</taxon>
        <taxon>Anaeromyxobacteraceae</taxon>
        <taxon>Anaeromyxobacter</taxon>
    </lineage>
</organism>
<protein>
    <recommendedName>
        <fullName evidence="5">Tetratricopeptide repeat protein</fullName>
    </recommendedName>
</protein>
<dbReference type="SUPFAM" id="SSF48452">
    <property type="entry name" value="TPR-like"/>
    <property type="match status" value="1"/>
</dbReference>
<dbReference type="RefSeq" id="WP_248352299.1">
    <property type="nucleotide sequence ID" value="NZ_AP025591.1"/>
</dbReference>
<gene>
    <name evidence="3" type="ORF">AMOR_29200</name>
</gene>
<evidence type="ECO:0000313" key="4">
    <source>
        <dbReference type="Proteomes" id="UP001162891"/>
    </source>
</evidence>
<evidence type="ECO:0000256" key="1">
    <source>
        <dbReference type="PROSITE-ProRule" id="PRU00339"/>
    </source>
</evidence>
<proteinExistence type="predicted"/>
<evidence type="ECO:0000256" key="2">
    <source>
        <dbReference type="SAM" id="SignalP"/>
    </source>
</evidence>
<accession>A0ABN6MSF7</accession>
<dbReference type="Proteomes" id="UP001162891">
    <property type="component" value="Chromosome"/>
</dbReference>
<evidence type="ECO:0008006" key="5">
    <source>
        <dbReference type="Google" id="ProtNLM"/>
    </source>
</evidence>
<dbReference type="PROSITE" id="PS50005">
    <property type="entry name" value="TPR"/>
    <property type="match status" value="1"/>
</dbReference>
<reference evidence="4" key="1">
    <citation type="journal article" date="2022" name="Int. J. Syst. Evol. Microbiol.">
        <title>Anaeromyxobacter oryzae sp. nov., Anaeromyxobacter diazotrophicus sp. nov. and Anaeromyxobacter paludicola sp. nov., isolated from paddy soils.</title>
        <authorList>
            <person name="Itoh H."/>
            <person name="Xu Z."/>
            <person name="Mise K."/>
            <person name="Masuda Y."/>
            <person name="Ushijima N."/>
            <person name="Hayakawa C."/>
            <person name="Shiratori Y."/>
            <person name="Senoo K."/>
        </authorList>
    </citation>
    <scope>NUCLEOTIDE SEQUENCE [LARGE SCALE GENOMIC DNA]</scope>
    <source>
        <strain evidence="4">Red232</strain>
    </source>
</reference>